<evidence type="ECO:0000256" key="1">
    <source>
        <dbReference type="SAM" id="MobiDB-lite"/>
    </source>
</evidence>
<dbReference type="OrthoDB" id="3767798at2759"/>
<evidence type="ECO:0000313" key="3">
    <source>
        <dbReference type="Proteomes" id="UP000676310"/>
    </source>
</evidence>
<protein>
    <submittedName>
        <fullName evidence="2">Uncharacterized protein</fullName>
    </submittedName>
</protein>
<accession>A0A8J2HX29</accession>
<dbReference type="GeneID" id="67013225"/>
<keyword evidence="3" id="KW-1185">Reference proteome</keyword>
<organism evidence="2 3">
    <name type="scientific">Alternaria atra</name>
    <dbReference type="NCBI Taxonomy" id="119953"/>
    <lineage>
        <taxon>Eukaryota</taxon>
        <taxon>Fungi</taxon>
        <taxon>Dikarya</taxon>
        <taxon>Ascomycota</taxon>
        <taxon>Pezizomycotina</taxon>
        <taxon>Dothideomycetes</taxon>
        <taxon>Pleosporomycetidae</taxon>
        <taxon>Pleosporales</taxon>
        <taxon>Pleosporineae</taxon>
        <taxon>Pleosporaceae</taxon>
        <taxon>Alternaria</taxon>
        <taxon>Alternaria sect. Ulocladioides</taxon>
    </lineage>
</organism>
<proteinExistence type="predicted"/>
<evidence type="ECO:0000313" key="2">
    <source>
        <dbReference type="EMBL" id="CAG5146248.1"/>
    </source>
</evidence>
<dbReference type="AlphaFoldDB" id="A0A8J2HX29"/>
<feature type="compositionally biased region" description="Acidic residues" evidence="1">
    <location>
        <begin position="91"/>
        <end position="103"/>
    </location>
</feature>
<dbReference type="Proteomes" id="UP000676310">
    <property type="component" value="Unassembled WGS sequence"/>
</dbReference>
<gene>
    <name evidence="2" type="ORF">ALTATR162_LOCUS1846</name>
</gene>
<sequence>MAPNGVARIRPHGYVTLVLLMGANLEFRWALTTEISDFDPFAPFTHEDSMGNTPGLGDAYEMANNILEVGVGLDYWQEQVTNPVNDASGSESDEADSDEEGCSDPELRKALRLSREDFCSTSSRSAGKLPTRLTPPKLSSFIDNALGGLDRGMKEPTSDIVDGELSQSKEFVQVLVGPNEEVSMLQKQCVWNRTYFRDPRYGVNRFDHNDDGMWELRHPALAEIQPDDFVFVAEYLESDGFGHRYPRDGDEMDESFAQCVSAWVTPEKLGMSDMMDHVVEKLEGRIEPGMYDVLVFACQVYGSQDTALPSQARLKEYLAMYIAENRLIYLDDDNLNSDFIKRLKKLPELERDIIRRRLPLLEERIKGNEGDDDIVMG</sequence>
<dbReference type="EMBL" id="CAJRGZ010000015">
    <property type="protein sequence ID" value="CAG5146248.1"/>
    <property type="molecule type" value="Genomic_DNA"/>
</dbReference>
<feature type="region of interest" description="Disordered" evidence="1">
    <location>
        <begin position="83"/>
        <end position="104"/>
    </location>
</feature>
<name>A0A8J2HX29_9PLEO</name>
<dbReference type="RefSeq" id="XP_043165381.1">
    <property type="nucleotide sequence ID" value="XM_043309446.1"/>
</dbReference>
<comment type="caution">
    <text evidence="2">The sequence shown here is derived from an EMBL/GenBank/DDBJ whole genome shotgun (WGS) entry which is preliminary data.</text>
</comment>
<reference evidence="2" key="1">
    <citation type="submission" date="2021-05" db="EMBL/GenBank/DDBJ databases">
        <authorList>
            <person name="Stam R."/>
        </authorList>
    </citation>
    <scope>NUCLEOTIDE SEQUENCE</scope>
    <source>
        <strain evidence="2">CS162</strain>
    </source>
</reference>